<dbReference type="Gene3D" id="3.40.50.2300">
    <property type="match status" value="1"/>
</dbReference>
<dbReference type="SMART" id="SM00448">
    <property type="entry name" value="REC"/>
    <property type="match status" value="1"/>
</dbReference>
<dbReference type="SUPFAM" id="SSF52172">
    <property type="entry name" value="CheY-like"/>
    <property type="match status" value="1"/>
</dbReference>
<protein>
    <recommendedName>
        <fullName evidence="2">histidine kinase</fullName>
        <ecNumber evidence="2">2.7.13.3</ecNumber>
    </recommendedName>
</protein>
<dbReference type="InterPro" id="IPR005467">
    <property type="entry name" value="His_kinase_dom"/>
</dbReference>
<keyword evidence="3 4" id="KW-0597">Phosphoprotein</keyword>
<evidence type="ECO:0000256" key="1">
    <source>
        <dbReference type="ARBA" id="ARBA00000085"/>
    </source>
</evidence>
<dbReference type="SUPFAM" id="SSF47384">
    <property type="entry name" value="Homodimeric domain of signal transducing histidine kinase"/>
    <property type="match status" value="1"/>
</dbReference>
<keyword evidence="9" id="KW-1185">Reference proteome</keyword>
<dbReference type="Pfam" id="PF00072">
    <property type="entry name" value="Response_reg"/>
    <property type="match status" value="1"/>
</dbReference>
<evidence type="ECO:0000256" key="4">
    <source>
        <dbReference type="PROSITE-ProRule" id="PRU00169"/>
    </source>
</evidence>
<feature type="modified residue" description="4-aspartylphosphate" evidence="4">
    <location>
        <position position="55"/>
    </location>
</feature>
<dbReference type="InterPro" id="IPR003594">
    <property type="entry name" value="HATPase_dom"/>
</dbReference>
<keyword evidence="5" id="KW-0175">Coiled coil</keyword>
<organism evidence="8 9">
    <name type="scientific">Acanthopleuribacter pedis</name>
    <dbReference type="NCBI Taxonomy" id="442870"/>
    <lineage>
        <taxon>Bacteria</taxon>
        <taxon>Pseudomonadati</taxon>
        <taxon>Acidobacteriota</taxon>
        <taxon>Holophagae</taxon>
        <taxon>Acanthopleuribacterales</taxon>
        <taxon>Acanthopleuribacteraceae</taxon>
        <taxon>Acanthopleuribacter</taxon>
    </lineage>
</organism>
<dbReference type="SUPFAM" id="SSF55874">
    <property type="entry name" value="ATPase domain of HSP90 chaperone/DNA topoisomerase II/histidine kinase"/>
    <property type="match status" value="1"/>
</dbReference>
<evidence type="ECO:0000256" key="5">
    <source>
        <dbReference type="SAM" id="Coils"/>
    </source>
</evidence>
<dbReference type="EC" id="2.7.13.3" evidence="2"/>
<dbReference type="AlphaFoldDB" id="A0A8J7Q504"/>
<dbReference type="EMBL" id="JAFREP010000008">
    <property type="protein sequence ID" value="MBO1319170.1"/>
    <property type="molecule type" value="Genomic_DNA"/>
</dbReference>
<dbReference type="Pfam" id="PF00512">
    <property type="entry name" value="HisKA"/>
    <property type="match status" value="1"/>
</dbReference>
<dbReference type="InterPro" id="IPR036097">
    <property type="entry name" value="HisK_dim/P_sf"/>
</dbReference>
<dbReference type="CDD" id="cd00082">
    <property type="entry name" value="HisKA"/>
    <property type="match status" value="1"/>
</dbReference>
<keyword evidence="8" id="KW-0418">Kinase</keyword>
<evidence type="ECO:0000259" key="7">
    <source>
        <dbReference type="PROSITE" id="PS50110"/>
    </source>
</evidence>
<dbReference type="PROSITE" id="PS50109">
    <property type="entry name" value="HIS_KIN"/>
    <property type="match status" value="1"/>
</dbReference>
<dbReference type="PROSITE" id="PS50110">
    <property type="entry name" value="RESPONSE_REGULATORY"/>
    <property type="match status" value="1"/>
</dbReference>
<dbReference type="InterPro" id="IPR036890">
    <property type="entry name" value="HATPase_C_sf"/>
</dbReference>
<dbReference type="InterPro" id="IPR003661">
    <property type="entry name" value="HisK_dim/P_dom"/>
</dbReference>
<feature type="domain" description="Histidine kinase" evidence="6">
    <location>
        <begin position="197"/>
        <end position="424"/>
    </location>
</feature>
<comment type="catalytic activity">
    <reaction evidence="1">
        <text>ATP + protein L-histidine = ADP + protein N-phospho-L-histidine.</text>
        <dbReference type="EC" id="2.7.13.3"/>
    </reaction>
</comment>
<feature type="domain" description="Response regulatory" evidence="7">
    <location>
        <begin position="6"/>
        <end position="122"/>
    </location>
</feature>
<evidence type="ECO:0000313" key="9">
    <source>
        <dbReference type="Proteomes" id="UP000664417"/>
    </source>
</evidence>
<dbReference type="Pfam" id="PF02518">
    <property type="entry name" value="HATPase_c"/>
    <property type="match status" value="1"/>
</dbReference>
<evidence type="ECO:0000259" key="6">
    <source>
        <dbReference type="PROSITE" id="PS50109"/>
    </source>
</evidence>
<dbReference type="GO" id="GO:0000155">
    <property type="term" value="F:phosphorelay sensor kinase activity"/>
    <property type="evidence" value="ECO:0007669"/>
    <property type="project" value="InterPro"/>
</dbReference>
<proteinExistence type="predicted"/>
<dbReference type="Proteomes" id="UP000664417">
    <property type="component" value="Unassembled WGS sequence"/>
</dbReference>
<keyword evidence="8" id="KW-0808">Transferase</keyword>
<comment type="caution">
    <text evidence="8">The sequence shown here is derived from an EMBL/GenBank/DDBJ whole genome shotgun (WGS) entry which is preliminary data.</text>
</comment>
<sequence length="426" mass="48308">MEKTPHILYIEDNEFNQRLIKKILEPAGFKLSSAFDGIQGIKQAMDLRPDLILMDLELPHIDGLGAATKIKSVPGLADIPIIALTSKTSQRDRDQALVAGCDGYIEKPINARTFSDQVHRYLDGEREKPASHNKTRILRDFNVTLVNKLQAKIEELERTNLELRQSKEELQHAYEQSQNWNLELQRLTRLKENIVGITSHELRTPLSIASGYIDVLLEGMLGELNPDADRVLQISQANLEKMSELITKITDLTRLALKKFPMKLAEIDLNEAFITVQEGMSFFMKLRRLEFSMELTETPPIIKGDRNLIDQVLSNLLKNAICFTPDQGKILVKTWIEADRVWFEIRDTGIGLKEEDLDKIFDEFYQVTNVNYHKTGQFEFMTRGIGVGLALCKGILNELGGKIEASSSGLNQGSSFTFYLPVVTQE</sequence>
<dbReference type="SMART" id="SM00388">
    <property type="entry name" value="HisKA"/>
    <property type="match status" value="1"/>
</dbReference>
<dbReference type="InterPro" id="IPR011006">
    <property type="entry name" value="CheY-like_superfamily"/>
</dbReference>
<dbReference type="Gene3D" id="1.10.287.130">
    <property type="match status" value="1"/>
</dbReference>
<reference evidence="8" key="1">
    <citation type="submission" date="2021-03" db="EMBL/GenBank/DDBJ databases">
        <authorList>
            <person name="Wang G."/>
        </authorList>
    </citation>
    <scope>NUCLEOTIDE SEQUENCE</scope>
    <source>
        <strain evidence="8">KCTC 12899</strain>
    </source>
</reference>
<dbReference type="PANTHER" id="PTHR43547">
    <property type="entry name" value="TWO-COMPONENT HISTIDINE KINASE"/>
    <property type="match status" value="1"/>
</dbReference>
<evidence type="ECO:0000256" key="2">
    <source>
        <dbReference type="ARBA" id="ARBA00012438"/>
    </source>
</evidence>
<gene>
    <name evidence="8" type="ORF">J3U88_11925</name>
</gene>
<dbReference type="InterPro" id="IPR004358">
    <property type="entry name" value="Sig_transdc_His_kin-like_C"/>
</dbReference>
<dbReference type="Gene3D" id="3.30.565.10">
    <property type="entry name" value="Histidine kinase-like ATPase, C-terminal domain"/>
    <property type="match status" value="1"/>
</dbReference>
<dbReference type="PANTHER" id="PTHR43547:SF2">
    <property type="entry name" value="HYBRID SIGNAL TRANSDUCTION HISTIDINE KINASE C"/>
    <property type="match status" value="1"/>
</dbReference>
<dbReference type="SMART" id="SM00387">
    <property type="entry name" value="HATPase_c"/>
    <property type="match status" value="1"/>
</dbReference>
<dbReference type="RefSeq" id="WP_207858989.1">
    <property type="nucleotide sequence ID" value="NZ_JAFREP010000008.1"/>
</dbReference>
<name>A0A8J7Q504_9BACT</name>
<dbReference type="PRINTS" id="PR00344">
    <property type="entry name" value="BCTRLSENSOR"/>
</dbReference>
<evidence type="ECO:0000256" key="3">
    <source>
        <dbReference type="ARBA" id="ARBA00022553"/>
    </source>
</evidence>
<evidence type="ECO:0000313" key="8">
    <source>
        <dbReference type="EMBL" id="MBO1319170.1"/>
    </source>
</evidence>
<accession>A0A8J7Q504</accession>
<feature type="coiled-coil region" evidence="5">
    <location>
        <begin position="146"/>
        <end position="183"/>
    </location>
</feature>
<dbReference type="InterPro" id="IPR001789">
    <property type="entry name" value="Sig_transdc_resp-reg_receiver"/>
</dbReference>